<dbReference type="InterPro" id="IPR056738">
    <property type="entry name" value="NfeD1b_N"/>
</dbReference>
<keyword evidence="10" id="KW-0378">Hydrolase</keyword>
<comment type="subcellular location">
    <subcellularLocation>
        <location evidence="1">Membrane</location>
        <topology evidence="1">Multi-pass membrane protein</topology>
    </subcellularLocation>
</comment>
<evidence type="ECO:0000256" key="6">
    <source>
        <dbReference type="SAM" id="SignalP"/>
    </source>
</evidence>
<comment type="caution">
    <text evidence="10">The sequence shown here is derived from an EMBL/GenBank/DDBJ whole genome shotgun (WGS) entry which is preliminary data.</text>
</comment>
<dbReference type="Pfam" id="PF25145">
    <property type="entry name" value="NfeD1b_N"/>
    <property type="match status" value="1"/>
</dbReference>
<evidence type="ECO:0000256" key="2">
    <source>
        <dbReference type="ARBA" id="ARBA00022692"/>
    </source>
</evidence>
<feature type="transmembrane region" description="Helical" evidence="5">
    <location>
        <begin position="268"/>
        <end position="290"/>
    </location>
</feature>
<organism evidence="10 11">
    <name type="scientific">Desulfosalsimonas propionicica</name>
    <dbReference type="NCBI Taxonomy" id="332175"/>
    <lineage>
        <taxon>Bacteria</taxon>
        <taxon>Pseudomonadati</taxon>
        <taxon>Thermodesulfobacteriota</taxon>
        <taxon>Desulfobacteria</taxon>
        <taxon>Desulfobacterales</taxon>
        <taxon>Desulfosalsimonadaceae</taxon>
        <taxon>Desulfosalsimonas</taxon>
    </lineage>
</organism>
<feature type="chain" id="PRO_5030696692" evidence="6">
    <location>
        <begin position="27"/>
        <end position="495"/>
    </location>
</feature>
<evidence type="ECO:0000256" key="3">
    <source>
        <dbReference type="ARBA" id="ARBA00022989"/>
    </source>
</evidence>
<feature type="signal peptide" evidence="6">
    <location>
        <begin position="1"/>
        <end position="26"/>
    </location>
</feature>
<evidence type="ECO:0000256" key="1">
    <source>
        <dbReference type="ARBA" id="ARBA00004141"/>
    </source>
</evidence>
<keyword evidence="10" id="KW-0645">Protease</keyword>
<accession>A0A7W0HJB1</accession>
<dbReference type="Pfam" id="PF01957">
    <property type="entry name" value="NfeD"/>
    <property type="match status" value="1"/>
</dbReference>
<dbReference type="PANTHER" id="PTHR33507:SF3">
    <property type="entry name" value="INNER MEMBRANE PROTEIN YBBJ"/>
    <property type="match status" value="1"/>
</dbReference>
<feature type="domain" description="NfeD integral membrane" evidence="8">
    <location>
        <begin position="276"/>
        <end position="403"/>
    </location>
</feature>
<feature type="domain" description="NfeD1b N-terminal" evidence="9">
    <location>
        <begin position="38"/>
        <end position="204"/>
    </location>
</feature>
<dbReference type="Gene3D" id="2.40.50.140">
    <property type="entry name" value="Nucleic acid-binding proteins"/>
    <property type="match status" value="1"/>
</dbReference>
<evidence type="ECO:0000256" key="5">
    <source>
        <dbReference type="SAM" id="Phobius"/>
    </source>
</evidence>
<dbReference type="Proteomes" id="UP000525298">
    <property type="component" value="Unassembled WGS sequence"/>
</dbReference>
<evidence type="ECO:0000313" key="10">
    <source>
        <dbReference type="EMBL" id="MBA2879888.1"/>
    </source>
</evidence>
<proteinExistence type="predicted"/>
<dbReference type="RefSeq" id="WP_181549574.1">
    <property type="nucleotide sequence ID" value="NZ_JACDUS010000001.1"/>
</dbReference>
<keyword evidence="6" id="KW-0732">Signal</keyword>
<dbReference type="GO" id="GO:0008233">
    <property type="term" value="F:peptidase activity"/>
    <property type="evidence" value="ECO:0007669"/>
    <property type="project" value="UniProtKB-KW"/>
</dbReference>
<dbReference type="InterPro" id="IPR012340">
    <property type="entry name" value="NA-bd_OB-fold"/>
</dbReference>
<evidence type="ECO:0000256" key="4">
    <source>
        <dbReference type="ARBA" id="ARBA00023136"/>
    </source>
</evidence>
<keyword evidence="2 5" id="KW-0812">Transmembrane</keyword>
<dbReference type="SUPFAM" id="SSF52096">
    <property type="entry name" value="ClpP/crotonase"/>
    <property type="match status" value="1"/>
</dbReference>
<evidence type="ECO:0000259" key="9">
    <source>
        <dbReference type="Pfam" id="PF25145"/>
    </source>
</evidence>
<keyword evidence="11" id="KW-1185">Reference proteome</keyword>
<feature type="domain" description="NfeD-like C-terminal" evidence="7">
    <location>
        <begin position="440"/>
        <end position="490"/>
    </location>
</feature>
<evidence type="ECO:0000259" key="8">
    <source>
        <dbReference type="Pfam" id="PF24961"/>
    </source>
</evidence>
<reference evidence="10 11" key="1">
    <citation type="submission" date="2020-07" db="EMBL/GenBank/DDBJ databases">
        <title>Genomic Encyclopedia of Type Strains, Phase IV (KMG-IV): sequencing the most valuable type-strain genomes for metagenomic binning, comparative biology and taxonomic classification.</title>
        <authorList>
            <person name="Goeker M."/>
        </authorList>
    </citation>
    <scope>NUCLEOTIDE SEQUENCE [LARGE SCALE GENOMIC DNA]</scope>
    <source>
        <strain evidence="10 11">DSM 17721</strain>
    </source>
</reference>
<dbReference type="InterPro" id="IPR052165">
    <property type="entry name" value="Membrane_assoc_protease"/>
</dbReference>
<dbReference type="Gene3D" id="3.90.226.10">
    <property type="entry name" value="2-enoyl-CoA Hydratase, Chain A, domain 1"/>
    <property type="match status" value="1"/>
</dbReference>
<keyword evidence="3 5" id="KW-1133">Transmembrane helix</keyword>
<feature type="transmembrane region" description="Helical" evidence="5">
    <location>
        <begin position="350"/>
        <end position="370"/>
    </location>
</feature>
<dbReference type="InterPro" id="IPR002810">
    <property type="entry name" value="NfeD-like_C"/>
</dbReference>
<dbReference type="GO" id="GO:0005886">
    <property type="term" value="C:plasma membrane"/>
    <property type="evidence" value="ECO:0007669"/>
    <property type="project" value="TreeGrafter"/>
</dbReference>
<dbReference type="EMBL" id="JACDUS010000001">
    <property type="protein sequence ID" value="MBA2879888.1"/>
    <property type="molecule type" value="Genomic_DNA"/>
</dbReference>
<dbReference type="PANTHER" id="PTHR33507">
    <property type="entry name" value="INNER MEMBRANE PROTEIN YBBJ"/>
    <property type="match status" value="1"/>
</dbReference>
<name>A0A7W0HJB1_9BACT</name>
<feature type="transmembrane region" description="Helical" evidence="5">
    <location>
        <begin position="390"/>
        <end position="408"/>
    </location>
</feature>
<dbReference type="InterPro" id="IPR029045">
    <property type="entry name" value="ClpP/crotonase-like_dom_sf"/>
</dbReference>
<evidence type="ECO:0000259" key="7">
    <source>
        <dbReference type="Pfam" id="PF01957"/>
    </source>
</evidence>
<keyword evidence="4 5" id="KW-0472">Membrane</keyword>
<dbReference type="AlphaFoldDB" id="A0A7W0HJB1"/>
<protein>
    <submittedName>
        <fullName evidence="10">Membrane-bound serine protease (ClpP class)</fullName>
    </submittedName>
</protein>
<dbReference type="CDD" id="cd07021">
    <property type="entry name" value="Clp_protease_NfeD_like"/>
    <property type="match status" value="1"/>
</dbReference>
<dbReference type="Pfam" id="PF24961">
    <property type="entry name" value="NfeD_membrane"/>
    <property type="match status" value="1"/>
</dbReference>
<sequence>MHQNPVFRPRIVVFLCLLLMGSGWLAARPDARNEADRQVFVIPISGTVDPGMAAFVERARQEVSQNPGAPAVFEINTFGGRVDSALEIVDTLLKIPGDQTIAYVSPKAISAGALIALACGNLAMAPGSTIGDVAPIMQSSEGPRELGEKFQSPIRAKFRALAERNGYPAALVEAMVTKEKHVLEVTMTDGTTVYMDAQQFEDLSENEKKAVTSKKTIVEAGELLTLHDAEALSYGLSMMTVDSIDALLSNLDMAAYERIRIEETWSEALVRFIDGIAPILMMIGLAGLYIEIKSPGFGVPGAVGVFCLALVFLSQYLVGLAHYTEFFLLLAGLILMGVEMFVLPGFGIAGFAGIVFIVIGMVLAMQDFVLPDPSLPWQKDLLIENGVRVLGAYLVAMVAGLMFIRYVMPKIPSSREGPYLAASLKDAHADAKDTQVVHPGDTGVALTYLRPSGKAEINDERVDVITENQFLEKGTLVKVIDIRGNRIIVDRKDPA</sequence>
<evidence type="ECO:0000313" key="11">
    <source>
        <dbReference type="Proteomes" id="UP000525298"/>
    </source>
</evidence>
<feature type="transmembrane region" description="Helical" evidence="5">
    <location>
        <begin position="297"/>
        <end position="317"/>
    </location>
</feature>
<gene>
    <name evidence="10" type="ORF">HNR65_000195</name>
</gene>
<dbReference type="GO" id="GO:0006508">
    <property type="term" value="P:proteolysis"/>
    <property type="evidence" value="ECO:0007669"/>
    <property type="project" value="UniProtKB-KW"/>
</dbReference>
<dbReference type="InterPro" id="IPR056739">
    <property type="entry name" value="NfeD_membrane"/>
</dbReference>